<protein>
    <submittedName>
        <fullName evidence="1">Monooxygenase FAD-binding protein</fullName>
    </submittedName>
</protein>
<organism evidence="1 2">
    <name type="scientific">Colletotrichum truncatum</name>
    <name type="common">Anthracnose fungus</name>
    <name type="synonym">Colletotrichum capsici</name>
    <dbReference type="NCBI Taxonomy" id="5467"/>
    <lineage>
        <taxon>Eukaryota</taxon>
        <taxon>Fungi</taxon>
        <taxon>Dikarya</taxon>
        <taxon>Ascomycota</taxon>
        <taxon>Pezizomycotina</taxon>
        <taxon>Sordariomycetes</taxon>
        <taxon>Hypocreomycetidae</taxon>
        <taxon>Glomerellales</taxon>
        <taxon>Glomerellaceae</taxon>
        <taxon>Colletotrichum</taxon>
        <taxon>Colletotrichum truncatum species complex</taxon>
    </lineage>
</organism>
<dbReference type="EMBL" id="VUJX02000009">
    <property type="protein sequence ID" value="KAL0932309.1"/>
    <property type="molecule type" value="Genomic_DNA"/>
</dbReference>
<keyword evidence="1" id="KW-0503">Monooxygenase</keyword>
<reference evidence="1 2" key="1">
    <citation type="journal article" date="2020" name="Phytopathology">
        <title>Genome Sequence Resources of Colletotrichum truncatum, C. plurivorum, C. musicola, and C. sojae: Four Species Pathogenic to Soybean (Glycine max).</title>
        <authorList>
            <person name="Rogerio F."/>
            <person name="Boufleur T.R."/>
            <person name="Ciampi-Guillardi M."/>
            <person name="Sukno S.A."/>
            <person name="Thon M.R."/>
            <person name="Massola Junior N.S."/>
            <person name="Baroncelli R."/>
        </authorList>
    </citation>
    <scope>NUCLEOTIDE SEQUENCE [LARGE SCALE GENOMIC DNA]</scope>
    <source>
        <strain evidence="1 2">CMES1059</strain>
    </source>
</reference>
<name>A0ACC3YKC1_COLTU</name>
<gene>
    <name evidence="1" type="ORF">CTRU02_213262</name>
</gene>
<proteinExistence type="predicted"/>
<comment type="caution">
    <text evidence="1">The sequence shown here is derived from an EMBL/GenBank/DDBJ whole genome shotgun (WGS) entry which is preliminary data.</text>
</comment>
<evidence type="ECO:0000313" key="2">
    <source>
        <dbReference type="Proteomes" id="UP000805649"/>
    </source>
</evidence>
<keyword evidence="1" id="KW-0560">Oxidoreductase</keyword>
<evidence type="ECO:0000313" key="1">
    <source>
        <dbReference type="EMBL" id="KAL0932309.1"/>
    </source>
</evidence>
<dbReference type="Proteomes" id="UP000805649">
    <property type="component" value="Unassembled WGS sequence"/>
</dbReference>
<sequence>MTGIIPRCPIAIVGGGPCGLIFARLLEQNNIGYVVFERDANSTPSPMYQGGTLDLHAPTGQQAIKDAGLFEEFSKLARWDATCMTIQNAAGTLRETFGQERDAPEIDRLQLRQLLLDSIPSHKVFWGRGVRGIEKGSSGWVIRFLNGTSASGFRLIIGADGAWSKVRPLLTSAKPVYSGKLFIEGRISHENPTYAAALEAAGPGSMMAMDHGRTISVHQVSNRSYRIYMGMLAPEDFIQKSLDIKDTESTRQKFVTSPEYYADFAPELRAFIIEAEGPFRPWPLYRMPVSSMNWARVPGVTLLGDAAHVSTPFVGEGVNMAMYDALMLINSIKKHCGGGVDGDLVDVTGLEKALADYEEDMFKRAQSFISRCIISEGIFFAEDSAKQFIDLIRNAEDDEQLLQDRI</sequence>
<keyword evidence="2" id="KW-1185">Reference proteome</keyword>
<accession>A0ACC3YKC1</accession>